<dbReference type="EMBL" id="CP131059">
    <property type="protein sequence ID" value="WNY23957.1"/>
    <property type="molecule type" value="Genomic_DNA"/>
</dbReference>
<dbReference type="GeneID" id="85195864"/>
<accession>A0AA96VBP3</accession>
<proteinExistence type="predicted"/>
<evidence type="ECO:0000313" key="1">
    <source>
        <dbReference type="EMBL" id="WNY23957.1"/>
    </source>
</evidence>
<gene>
    <name evidence="1" type="ORF">MmiHf6_12810</name>
</gene>
<dbReference type="Proteomes" id="UP001302978">
    <property type="component" value="Chromosome"/>
</dbReference>
<keyword evidence="2" id="KW-1185">Reference proteome</keyword>
<name>A0AA96VBP3_9EURY</name>
<dbReference type="RefSeq" id="WP_316557128.1">
    <property type="nucleotide sequence ID" value="NZ_CP131059.1"/>
</dbReference>
<dbReference type="KEGG" id="mehf:MmiHf6_12810"/>
<protein>
    <submittedName>
        <fullName evidence="1">Uncharacterized protein</fullName>
    </submittedName>
</protein>
<organism evidence="1 2">
    <name type="scientific">Methanimicrococcus hongohii</name>
    <dbReference type="NCBI Taxonomy" id="3028295"/>
    <lineage>
        <taxon>Archaea</taxon>
        <taxon>Methanobacteriati</taxon>
        <taxon>Methanobacteriota</taxon>
        <taxon>Stenosarchaea group</taxon>
        <taxon>Methanomicrobia</taxon>
        <taxon>Methanosarcinales</taxon>
        <taxon>Methanosarcinaceae</taxon>
        <taxon>Methanimicrococcus</taxon>
    </lineage>
</organism>
<reference evidence="1 2" key="1">
    <citation type="submission" date="2023-07" db="EMBL/GenBank/DDBJ databases">
        <title>Closed genoem sequence of Methanomicrococcus sp. Hf6.</title>
        <authorList>
            <person name="Poehlein A."/>
            <person name="Protasov E."/>
            <person name="Platt K."/>
            <person name="Reeh H."/>
            <person name="Daniel R."/>
            <person name="Brune A."/>
        </authorList>
    </citation>
    <scope>NUCLEOTIDE SEQUENCE [LARGE SCALE GENOMIC DNA]</scope>
    <source>
        <strain evidence="1 2">Hf6</strain>
    </source>
</reference>
<evidence type="ECO:0000313" key="2">
    <source>
        <dbReference type="Proteomes" id="UP001302978"/>
    </source>
</evidence>
<dbReference type="AlphaFoldDB" id="A0AA96VBP3"/>
<sequence length="59" mass="6691">MINTHEELLQESKKILKLQSDSFQITINLTGQTQTVEAISEAIRIGTSKTTYYTTYTHA</sequence>